<keyword evidence="1" id="KW-0472">Membrane</keyword>
<organism evidence="2">
    <name type="scientific">marine sediment metagenome</name>
    <dbReference type="NCBI Taxonomy" id="412755"/>
    <lineage>
        <taxon>unclassified sequences</taxon>
        <taxon>metagenomes</taxon>
        <taxon>ecological metagenomes</taxon>
    </lineage>
</organism>
<feature type="transmembrane region" description="Helical" evidence="1">
    <location>
        <begin position="39"/>
        <end position="59"/>
    </location>
</feature>
<accession>X0Z7X4</accession>
<protein>
    <submittedName>
        <fullName evidence="2">Uncharacterized protein</fullName>
    </submittedName>
</protein>
<evidence type="ECO:0000313" key="2">
    <source>
        <dbReference type="EMBL" id="GAG44666.1"/>
    </source>
</evidence>
<sequence>LPFFDYTERLNIRFPFGFFILLDLNVFSVSLIQQIEDPLFLSLSLSHLLIITTTMFSNISHFV</sequence>
<evidence type="ECO:0000256" key="1">
    <source>
        <dbReference type="SAM" id="Phobius"/>
    </source>
</evidence>
<proteinExistence type="predicted"/>
<name>X0Z7X4_9ZZZZ</name>
<feature type="non-terminal residue" evidence="2">
    <location>
        <position position="1"/>
    </location>
</feature>
<reference evidence="2" key="1">
    <citation type="journal article" date="2014" name="Front. Microbiol.">
        <title>High frequency of phylogenetically diverse reductive dehalogenase-homologous genes in deep subseafloor sedimentary metagenomes.</title>
        <authorList>
            <person name="Kawai M."/>
            <person name="Futagami T."/>
            <person name="Toyoda A."/>
            <person name="Takaki Y."/>
            <person name="Nishi S."/>
            <person name="Hori S."/>
            <person name="Arai W."/>
            <person name="Tsubouchi T."/>
            <person name="Morono Y."/>
            <person name="Uchiyama I."/>
            <person name="Ito T."/>
            <person name="Fujiyama A."/>
            <person name="Inagaki F."/>
            <person name="Takami H."/>
        </authorList>
    </citation>
    <scope>NUCLEOTIDE SEQUENCE</scope>
    <source>
        <strain evidence="2">Expedition CK06-06</strain>
    </source>
</reference>
<keyword evidence="1" id="KW-0812">Transmembrane</keyword>
<dbReference type="EMBL" id="BARS01056668">
    <property type="protein sequence ID" value="GAG44666.1"/>
    <property type="molecule type" value="Genomic_DNA"/>
</dbReference>
<keyword evidence="1" id="KW-1133">Transmembrane helix</keyword>
<comment type="caution">
    <text evidence="2">The sequence shown here is derived from an EMBL/GenBank/DDBJ whole genome shotgun (WGS) entry which is preliminary data.</text>
</comment>
<dbReference type="AlphaFoldDB" id="X0Z7X4"/>
<feature type="transmembrane region" description="Helical" evidence="1">
    <location>
        <begin position="12"/>
        <end position="32"/>
    </location>
</feature>
<gene>
    <name evidence="2" type="ORF">S01H1_83376</name>
</gene>